<sequence length="55" mass="6056">MEMQLSSFLDGKKTCGRNNKVTKTAMPNQLDVSTSLLVILLGTNYKVVLNVLPQC</sequence>
<protein>
    <submittedName>
        <fullName evidence="1">Uncharacterized protein</fullName>
    </submittedName>
</protein>
<reference evidence="1" key="1">
    <citation type="submission" date="2018-02" db="EMBL/GenBank/DDBJ databases">
        <title>Rhizophora mucronata_Transcriptome.</title>
        <authorList>
            <person name="Meera S.P."/>
            <person name="Sreeshan A."/>
            <person name="Augustine A."/>
        </authorList>
    </citation>
    <scope>NUCLEOTIDE SEQUENCE</scope>
    <source>
        <tissue evidence="1">Leaf</tissue>
    </source>
</reference>
<dbReference type="EMBL" id="GGEC01056812">
    <property type="protein sequence ID" value="MBX37296.1"/>
    <property type="molecule type" value="Transcribed_RNA"/>
</dbReference>
<organism evidence="1">
    <name type="scientific">Rhizophora mucronata</name>
    <name type="common">Asiatic mangrove</name>
    <dbReference type="NCBI Taxonomy" id="61149"/>
    <lineage>
        <taxon>Eukaryota</taxon>
        <taxon>Viridiplantae</taxon>
        <taxon>Streptophyta</taxon>
        <taxon>Embryophyta</taxon>
        <taxon>Tracheophyta</taxon>
        <taxon>Spermatophyta</taxon>
        <taxon>Magnoliopsida</taxon>
        <taxon>eudicotyledons</taxon>
        <taxon>Gunneridae</taxon>
        <taxon>Pentapetalae</taxon>
        <taxon>rosids</taxon>
        <taxon>fabids</taxon>
        <taxon>Malpighiales</taxon>
        <taxon>Rhizophoraceae</taxon>
        <taxon>Rhizophora</taxon>
    </lineage>
</organism>
<proteinExistence type="predicted"/>
<accession>A0A2P2N4F4</accession>
<evidence type="ECO:0000313" key="1">
    <source>
        <dbReference type="EMBL" id="MBX37296.1"/>
    </source>
</evidence>
<dbReference type="AlphaFoldDB" id="A0A2P2N4F4"/>
<name>A0A2P2N4F4_RHIMU</name>